<gene>
    <name evidence="2" type="ORF">LITE_LOCUS22330</name>
</gene>
<dbReference type="AlphaFoldDB" id="A0AAV0LA09"/>
<evidence type="ECO:0000313" key="3">
    <source>
        <dbReference type="Proteomes" id="UP001154282"/>
    </source>
</evidence>
<comment type="caution">
    <text evidence="2">The sequence shown here is derived from an EMBL/GenBank/DDBJ whole genome shotgun (WGS) entry which is preliminary data.</text>
</comment>
<organism evidence="2 3">
    <name type="scientific">Linum tenue</name>
    <dbReference type="NCBI Taxonomy" id="586396"/>
    <lineage>
        <taxon>Eukaryota</taxon>
        <taxon>Viridiplantae</taxon>
        <taxon>Streptophyta</taxon>
        <taxon>Embryophyta</taxon>
        <taxon>Tracheophyta</taxon>
        <taxon>Spermatophyta</taxon>
        <taxon>Magnoliopsida</taxon>
        <taxon>eudicotyledons</taxon>
        <taxon>Gunneridae</taxon>
        <taxon>Pentapetalae</taxon>
        <taxon>rosids</taxon>
        <taxon>fabids</taxon>
        <taxon>Malpighiales</taxon>
        <taxon>Linaceae</taxon>
        <taxon>Linum</taxon>
    </lineage>
</organism>
<evidence type="ECO:0000256" key="1">
    <source>
        <dbReference type="SAM" id="MobiDB-lite"/>
    </source>
</evidence>
<feature type="non-terminal residue" evidence="2">
    <location>
        <position position="83"/>
    </location>
</feature>
<sequence>MRPYSPFLSSLSQQSSLQIDPSMPSSSKSIPASHLPQHKPRKKKVKPRNSSPMVTAALFFLVPTCWPKCGYFYCIFVHSSFFP</sequence>
<keyword evidence="3" id="KW-1185">Reference proteome</keyword>
<proteinExistence type="predicted"/>
<dbReference type="Proteomes" id="UP001154282">
    <property type="component" value="Unassembled WGS sequence"/>
</dbReference>
<feature type="compositionally biased region" description="Basic residues" evidence="1">
    <location>
        <begin position="36"/>
        <end position="47"/>
    </location>
</feature>
<reference evidence="2" key="1">
    <citation type="submission" date="2022-08" db="EMBL/GenBank/DDBJ databases">
        <authorList>
            <person name="Gutierrez-Valencia J."/>
        </authorList>
    </citation>
    <scope>NUCLEOTIDE SEQUENCE</scope>
</reference>
<feature type="region of interest" description="Disordered" evidence="1">
    <location>
        <begin position="1"/>
        <end position="50"/>
    </location>
</feature>
<protein>
    <submittedName>
        <fullName evidence="2">Uncharacterized protein</fullName>
    </submittedName>
</protein>
<evidence type="ECO:0000313" key="2">
    <source>
        <dbReference type="EMBL" id="CAI0429838.1"/>
    </source>
</evidence>
<accession>A0AAV0LA09</accession>
<dbReference type="EMBL" id="CAMGYJ010000006">
    <property type="protein sequence ID" value="CAI0429838.1"/>
    <property type="molecule type" value="Genomic_DNA"/>
</dbReference>
<name>A0AAV0LA09_9ROSI</name>
<feature type="compositionally biased region" description="Low complexity" evidence="1">
    <location>
        <begin position="8"/>
        <end position="35"/>
    </location>
</feature>